<dbReference type="PANTHER" id="PTHR47894">
    <property type="entry name" value="HTH-TYPE TRANSCRIPTIONAL REGULATOR GADX"/>
    <property type="match status" value="1"/>
</dbReference>
<proteinExistence type="predicted"/>
<evidence type="ECO:0000256" key="4">
    <source>
        <dbReference type="SAM" id="MobiDB-lite"/>
    </source>
</evidence>
<dbReference type="InterPro" id="IPR018062">
    <property type="entry name" value="HTH_AraC-typ_CS"/>
</dbReference>
<feature type="domain" description="HTH araC/xylS-type" evidence="5">
    <location>
        <begin position="228"/>
        <end position="329"/>
    </location>
</feature>
<dbReference type="PATRIC" id="fig|34073.19.peg.6373"/>
<dbReference type="RefSeq" id="WP_049809699.1">
    <property type="nucleotide sequence ID" value="NZ_CP157628.1"/>
</dbReference>
<evidence type="ECO:0000256" key="2">
    <source>
        <dbReference type="ARBA" id="ARBA00023125"/>
    </source>
</evidence>
<evidence type="ECO:0000313" key="7">
    <source>
        <dbReference type="Proteomes" id="UP000035170"/>
    </source>
</evidence>
<keyword evidence="1" id="KW-0805">Transcription regulation</keyword>
<feature type="region of interest" description="Disordered" evidence="4">
    <location>
        <begin position="334"/>
        <end position="357"/>
    </location>
</feature>
<dbReference type="Gene3D" id="1.10.10.60">
    <property type="entry name" value="Homeodomain-like"/>
    <property type="match status" value="1"/>
</dbReference>
<evidence type="ECO:0000259" key="5">
    <source>
        <dbReference type="PROSITE" id="PS01124"/>
    </source>
</evidence>
<keyword evidence="2" id="KW-0238">DNA-binding</keyword>
<accession>A0A0H2LW02</accession>
<keyword evidence="3" id="KW-0804">Transcription</keyword>
<dbReference type="EMBL" id="JZWI01000046">
    <property type="protein sequence ID" value="KLN52707.1"/>
    <property type="molecule type" value="Genomic_DNA"/>
</dbReference>
<dbReference type="GO" id="GO:0005829">
    <property type="term" value="C:cytosol"/>
    <property type="evidence" value="ECO:0007669"/>
    <property type="project" value="TreeGrafter"/>
</dbReference>
<dbReference type="PROSITE" id="PS00041">
    <property type="entry name" value="HTH_ARAC_FAMILY_1"/>
    <property type="match status" value="1"/>
</dbReference>
<dbReference type="Pfam" id="PF12833">
    <property type="entry name" value="HTH_18"/>
    <property type="match status" value="1"/>
</dbReference>
<dbReference type="PROSITE" id="PS01124">
    <property type="entry name" value="HTH_ARAC_FAMILY_2"/>
    <property type="match status" value="1"/>
</dbReference>
<dbReference type="AlphaFoldDB" id="A0A0H2LW02"/>
<gene>
    <name evidence="6" type="primary">virS4</name>
    <name evidence="6" type="ORF">VPARA_62000</name>
</gene>
<organism evidence="6 7">
    <name type="scientific">Variovorax paradoxus</name>
    <dbReference type="NCBI Taxonomy" id="34073"/>
    <lineage>
        <taxon>Bacteria</taxon>
        <taxon>Pseudomonadati</taxon>
        <taxon>Pseudomonadota</taxon>
        <taxon>Betaproteobacteria</taxon>
        <taxon>Burkholderiales</taxon>
        <taxon>Comamonadaceae</taxon>
        <taxon>Variovorax</taxon>
    </lineage>
</organism>
<dbReference type="InterPro" id="IPR032687">
    <property type="entry name" value="AraC-type_N"/>
</dbReference>
<dbReference type="InterPro" id="IPR009057">
    <property type="entry name" value="Homeodomain-like_sf"/>
</dbReference>
<dbReference type="InterPro" id="IPR018060">
    <property type="entry name" value="HTH_AraC"/>
</dbReference>
<evidence type="ECO:0000256" key="3">
    <source>
        <dbReference type="ARBA" id="ARBA00023163"/>
    </source>
</evidence>
<protein>
    <submittedName>
        <fullName evidence="6">HTH-type transcriptional regulator VirS</fullName>
    </submittedName>
</protein>
<dbReference type="GO" id="GO:0000976">
    <property type="term" value="F:transcription cis-regulatory region binding"/>
    <property type="evidence" value="ECO:0007669"/>
    <property type="project" value="TreeGrafter"/>
</dbReference>
<dbReference type="Pfam" id="PF12625">
    <property type="entry name" value="Arabinose_bd"/>
    <property type="match status" value="1"/>
</dbReference>
<sequence>MTILSTWLDAVVDQLEVQDLNPEDLTAGLWGPALARIAPTRQVGLVLARRLWQRAANLSTDPLLGLKVGIGLPLQAMNVTGLLMMHSPTLREAVIYMERYQQLVSNSGRIAAHKVPGGLELRYTVTPCHIDMHHMQIDSLFGGLMAFLKRCSTRSIAPRHIALTAPDERLGPSYAALLGFPVTLGARNVCVTYDDPTLDQPFQGADPALLALIRAQADGLLRAQNSSDSLEAAVRAAIAQRGFGHVSCDDMASDLGITPRTLQRRLSQNGMPFRRVLEAARMDEALFLLTHGSMPLPDVAEHLGYTEPSSFWHAVKSCWGSTPRELRSNANDAARNSTMSMQPAGRPTPSPSLNAFR</sequence>
<dbReference type="GO" id="GO:0003700">
    <property type="term" value="F:DNA-binding transcription factor activity"/>
    <property type="evidence" value="ECO:0007669"/>
    <property type="project" value="InterPro"/>
</dbReference>
<comment type="caution">
    <text evidence="6">The sequence shown here is derived from an EMBL/GenBank/DDBJ whole genome shotgun (WGS) entry which is preliminary data.</text>
</comment>
<dbReference type="SMART" id="SM00342">
    <property type="entry name" value="HTH_ARAC"/>
    <property type="match status" value="1"/>
</dbReference>
<evidence type="ECO:0000313" key="6">
    <source>
        <dbReference type="EMBL" id="KLN52707.1"/>
    </source>
</evidence>
<dbReference type="Proteomes" id="UP000035170">
    <property type="component" value="Unassembled WGS sequence"/>
</dbReference>
<dbReference type="PANTHER" id="PTHR47894:SF1">
    <property type="entry name" value="HTH-TYPE TRANSCRIPTIONAL REGULATOR VQSM"/>
    <property type="match status" value="1"/>
</dbReference>
<reference evidence="6 7" key="1">
    <citation type="submission" date="2015-03" db="EMBL/GenBank/DDBJ databases">
        <title>Genome sequence of Variovorax paradoxus TBEA6.</title>
        <authorList>
            <person name="Poehlein A."/>
            <person name="Schuldes J."/>
            <person name="Wuebbeler J.H."/>
            <person name="Hiessl S."/>
            <person name="Steinbuechel A."/>
            <person name="Daniel R."/>
        </authorList>
    </citation>
    <scope>NUCLEOTIDE SEQUENCE [LARGE SCALE GENOMIC DNA]</scope>
    <source>
        <strain evidence="6 7">TBEA6</strain>
    </source>
</reference>
<keyword evidence="7" id="KW-1185">Reference proteome</keyword>
<name>A0A0H2LW02_VARPD</name>
<evidence type="ECO:0000256" key="1">
    <source>
        <dbReference type="ARBA" id="ARBA00023015"/>
    </source>
</evidence>
<dbReference type="SUPFAM" id="SSF46689">
    <property type="entry name" value="Homeodomain-like"/>
    <property type="match status" value="1"/>
</dbReference>